<dbReference type="InterPro" id="IPR023214">
    <property type="entry name" value="HAD_sf"/>
</dbReference>
<protein>
    <submittedName>
        <fullName evidence="1">Cof-type HAD-IIB family hydrolase</fullName>
    </submittedName>
</protein>
<accession>A0A4Q9KEL9</accession>
<name>A0A4Q9KEL9_9ACTN</name>
<dbReference type="GO" id="GO:0016791">
    <property type="term" value="F:phosphatase activity"/>
    <property type="evidence" value="ECO:0007669"/>
    <property type="project" value="TreeGrafter"/>
</dbReference>
<dbReference type="Proteomes" id="UP000292373">
    <property type="component" value="Unassembled WGS sequence"/>
</dbReference>
<dbReference type="OrthoDB" id="3180855at2"/>
<sequence length="284" mass="29448">MILLLDIDGTLVDHTTHLPPSAEAAVRAAVAAGHRLYACTGRARAEVYPELWDLGLHGIIGGNGSYVESDGAVLLHQVLDPDAVGAAVDWLLGKGLPFYIECNAGLYGTDDLLPAVAALYDGPREETLAMVTAAMPDLILGAIEGAGPDAPWRSDTNKISFVLRDDVDLDALAAELGAGVQVDTWSLTGSGPEFGEVGQVGVHKGHAVRLLAEHLGATASDLVGFGDARSDIELLRACGTGVAMGQAPDELKAVATFVTRPVDEDGLAHAFHHLGLTGPLAPSQ</sequence>
<dbReference type="PANTHER" id="PTHR10000">
    <property type="entry name" value="PHOSPHOSERINE PHOSPHATASE"/>
    <property type="match status" value="1"/>
</dbReference>
<dbReference type="Gene3D" id="3.40.50.1000">
    <property type="entry name" value="HAD superfamily/HAD-like"/>
    <property type="match status" value="1"/>
</dbReference>
<comment type="caution">
    <text evidence="1">The sequence shown here is derived from an EMBL/GenBank/DDBJ whole genome shotgun (WGS) entry which is preliminary data.</text>
</comment>
<gene>
    <name evidence="1" type="ORF">ET989_05270</name>
</gene>
<dbReference type="SFLD" id="SFLDG01140">
    <property type="entry name" value="C2.B:_Phosphomannomutase_and_P"/>
    <property type="match status" value="1"/>
</dbReference>
<evidence type="ECO:0000313" key="2">
    <source>
        <dbReference type="Proteomes" id="UP000292373"/>
    </source>
</evidence>
<dbReference type="NCBIfam" id="TIGR00099">
    <property type="entry name" value="Cof-subfamily"/>
    <property type="match status" value="1"/>
</dbReference>
<dbReference type="Pfam" id="PF08282">
    <property type="entry name" value="Hydrolase_3"/>
    <property type="match status" value="1"/>
</dbReference>
<dbReference type="GO" id="GO:0000287">
    <property type="term" value="F:magnesium ion binding"/>
    <property type="evidence" value="ECO:0007669"/>
    <property type="project" value="TreeGrafter"/>
</dbReference>
<organism evidence="1 2">
    <name type="scientific">Propioniciclava sinopodophylli</name>
    <dbReference type="NCBI Taxonomy" id="1837344"/>
    <lineage>
        <taxon>Bacteria</taxon>
        <taxon>Bacillati</taxon>
        <taxon>Actinomycetota</taxon>
        <taxon>Actinomycetes</taxon>
        <taxon>Propionibacteriales</taxon>
        <taxon>Propionibacteriaceae</taxon>
        <taxon>Propioniciclava</taxon>
    </lineage>
</organism>
<dbReference type="AlphaFoldDB" id="A0A4Q9KEL9"/>
<dbReference type="InterPro" id="IPR000150">
    <property type="entry name" value="Cof"/>
</dbReference>
<dbReference type="SFLD" id="SFLDS00003">
    <property type="entry name" value="Haloacid_Dehalogenase"/>
    <property type="match status" value="1"/>
</dbReference>
<dbReference type="PANTHER" id="PTHR10000:SF25">
    <property type="entry name" value="PHOSPHATASE YKRA-RELATED"/>
    <property type="match status" value="1"/>
</dbReference>
<dbReference type="RefSeq" id="WP_131167516.1">
    <property type="nucleotide sequence ID" value="NZ_SDMQ01000004.1"/>
</dbReference>
<evidence type="ECO:0000313" key="1">
    <source>
        <dbReference type="EMBL" id="TBT85866.1"/>
    </source>
</evidence>
<reference evidence="1 2" key="1">
    <citation type="submission" date="2019-01" db="EMBL/GenBank/DDBJ databases">
        <title>Lactibacter flavus gen. nov., sp. nov., a novel bacterium of the family Propionibacteriaceae isolated from raw milk and dairy products.</title>
        <authorList>
            <person name="Huptas C."/>
            <person name="Wenning M."/>
            <person name="Breitenwieser F."/>
            <person name="Doll E."/>
            <person name="Von Neubeck M."/>
            <person name="Busse H.-J."/>
            <person name="Scherer S."/>
        </authorList>
    </citation>
    <scope>NUCLEOTIDE SEQUENCE [LARGE SCALE GENOMIC DNA]</scope>
    <source>
        <strain evidence="1 2">KCTC 33808</strain>
    </source>
</reference>
<dbReference type="InterPro" id="IPR036412">
    <property type="entry name" value="HAD-like_sf"/>
</dbReference>
<dbReference type="SUPFAM" id="SSF56784">
    <property type="entry name" value="HAD-like"/>
    <property type="match status" value="1"/>
</dbReference>
<dbReference type="GO" id="GO:0005829">
    <property type="term" value="C:cytosol"/>
    <property type="evidence" value="ECO:0007669"/>
    <property type="project" value="TreeGrafter"/>
</dbReference>
<dbReference type="Gene3D" id="3.30.1240.10">
    <property type="match status" value="1"/>
</dbReference>
<dbReference type="EMBL" id="SDMQ01000004">
    <property type="protein sequence ID" value="TBT85866.1"/>
    <property type="molecule type" value="Genomic_DNA"/>
</dbReference>
<proteinExistence type="predicted"/>
<keyword evidence="1" id="KW-0378">Hydrolase</keyword>
<keyword evidence="2" id="KW-1185">Reference proteome</keyword>